<dbReference type="STRING" id="1238425.J07HQW2_03218"/>
<accession>U1NHS4</accession>
<dbReference type="AlphaFoldDB" id="U1NHS4"/>
<protein>
    <submittedName>
        <fullName evidence="1">Uncharacterized protein</fullName>
    </submittedName>
</protein>
<evidence type="ECO:0000313" key="2">
    <source>
        <dbReference type="Proteomes" id="UP000030710"/>
    </source>
</evidence>
<dbReference type="RefSeq" id="WP_021056198.1">
    <property type="nucleotide sequence ID" value="NZ_KE356561.1"/>
</dbReference>
<organism evidence="1 2">
    <name type="scientific">Haloquadratum walsbyi J07HQW2</name>
    <dbReference type="NCBI Taxonomy" id="1238425"/>
    <lineage>
        <taxon>Archaea</taxon>
        <taxon>Methanobacteriati</taxon>
        <taxon>Methanobacteriota</taxon>
        <taxon>Stenosarchaea group</taxon>
        <taxon>Halobacteria</taxon>
        <taxon>Halobacteriales</taxon>
        <taxon>Haloferacaceae</taxon>
        <taxon>Haloquadratum</taxon>
    </lineage>
</organism>
<name>U1NHS4_9EURY</name>
<dbReference type="HOGENOM" id="CLU_2839342_0_0_2"/>
<sequence>MPTGSNSGSNSGGFRFNVGEEYYMVITVDTTGPDASPEDDLSGIAEFFAGQETSGFGYDRTDPPI</sequence>
<reference evidence="1 2" key="1">
    <citation type="journal article" date="2013" name="PLoS ONE">
        <title>Assembly-driven community genomics of a hypersaline microbial ecosystem.</title>
        <authorList>
            <person name="Podell S."/>
            <person name="Ugalde J.A."/>
            <person name="Narasingarao P."/>
            <person name="Banfield J.F."/>
            <person name="Heidelberg K.B."/>
            <person name="Allen E.E."/>
        </authorList>
    </citation>
    <scope>NUCLEOTIDE SEQUENCE [LARGE SCALE GENOMIC DNA]</scope>
    <source>
        <strain evidence="2">J07HQW2</strain>
    </source>
</reference>
<dbReference type="EMBL" id="KE356561">
    <property type="protein sequence ID" value="ERG96735.1"/>
    <property type="molecule type" value="Genomic_DNA"/>
</dbReference>
<dbReference type="Proteomes" id="UP000030710">
    <property type="component" value="Unassembled WGS sequence"/>
</dbReference>
<evidence type="ECO:0000313" key="1">
    <source>
        <dbReference type="EMBL" id="ERG96735.1"/>
    </source>
</evidence>
<proteinExistence type="predicted"/>
<gene>
    <name evidence="1" type="ORF">J07HQW2_03218</name>
</gene>